<evidence type="ECO:0000313" key="8">
    <source>
        <dbReference type="EMBL" id="APU54624.1"/>
    </source>
</evidence>
<dbReference type="SUPFAM" id="SSF55804">
    <property type="entry name" value="Phoshotransferase/anion transport protein"/>
    <property type="match status" value="1"/>
</dbReference>
<dbReference type="EMBL" id="KY392604">
    <property type="protein sequence ID" value="APU54624.1"/>
    <property type="molecule type" value="Genomic_DNA"/>
</dbReference>
<dbReference type="Gene3D" id="3.40.930.10">
    <property type="entry name" value="Mannitol-specific EII, Chain A"/>
    <property type="match status" value="1"/>
</dbReference>
<evidence type="ECO:0000313" key="4">
    <source>
        <dbReference type="EMBL" id="APU54568.1"/>
    </source>
</evidence>
<dbReference type="EMBL" id="KY392603">
    <property type="protein sequence ID" value="APU54610.1"/>
    <property type="molecule type" value="Genomic_DNA"/>
</dbReference>
<dbReference type="EMBL" id="KY392598">
    <property type="protein sequence ID" value="APU54540.1"/>
    <property type="molecule type" value="Genomic_DNA"/>
</dbReference>
<dbReference type="InterPro" id="IPR051541">
    <property type="entry name" value="PTS_SugarTrans_NitroReg"/>
</dbReference>
<dbReference type="PANTHER" id="PTHR47738">
    <property type="entry name" value="PTS SYSTEM FRUCTOSE-LIKE EIIA COMPONENT-RELATED"/>
    <property type="match status" value="1"/>
</dbReference>
<name>A0A1P8DCI8_STRAG</name>
<reference evidence="4" key="1">
    <citation type="journal article" date="2016" name="J. Med. Microbiol.">
        <title>Molecular characteristics of Streptococcus agalactiae deficient in Alpha-like protein encoding genes.</title>
        <authorList>
            <person name="Gabrielsen C."/>
            <person name="Maeland J.A."/>
            <person name="Lyng R.V."/>
            <person name="Radtke R."/>
            <person name="Afset J.E."/>
        </authorList>
    </citation>
    <scope>NUCLEOTIDE SEQUENCE</scope>
    <source>
        <strain evidence="2">11-11</strain>
        <strain evidence="4">11-19</strain>
        <strain evidence="5">11-206</strain>
        <strain evidence="9">12-165</strain>
        <strain evidence="10">12-221</strain>
        <strain evidence="3">12-224</strain>
        <strain evidence="7">13-6</strain>
        <strain evidence="6">13-87</strain>
        <strain evidence="8">14-179</strain>
    </source>
</reference>
<dbReference type="EMBL" id="KY392600">
    <property type="protein sequence ID" value="APU54568.1"/>
    <property type="molecule type" value="Genomic_DNA"/>
</dbReference>
<evidence type="ECO:0000313" key="10">
    <source>
        <dbReference type="EMBL" id="APU54652.1"/>
    </source>
</evidence>
<dbReference type="EMBL" id="KY392599">
    <property type="protein sequence ID" value="APU54554.1"/>
    <property type="molecule type" value="Genomic_DNA"/>
</dbReference>
<dbReference type="CDD" id="cd00211">
    <property type="entry name" value="PTS_IIA_fru"/>
    <property type="match status" value="1"/>
</dbReference>
<sequence length="151" mass="17492">MSMIEKLIYNDLISLNHRYRDQTNLLEVLSQYLLQKGYVKTEFSKAILQREKDYPTGLQLENMAVAIPHTYSEYVLKPFIYINKLKEPISFIQMGTEDEIVMARYVIVLGISNPKDQAGLLAELMTLFSNPKIVQQLEMAQTKEALKNIFN</sequence>
<evidence type="ECO:0000313" key="3">
    <source>
        <dbReference type="EMBL" id="APU54554.1"/>
    </source>
</evidence>
<feature type="domain" description="PTS EIIA type-2" evidence="1">
    <location>
        <begin position="6"/>
        <end position="151"/>
    </location>
</feature>
<dbReference type="EMBL" id="KY392602">
    <property type="protein sequence ID" value="APU54596.1"/>
    <property type="molecule type" value="Genomic_DNA"/>
</dbReference>
<dbReference type="PROSITE" id="PS51094">
    <property type="entry name" value="PTS_EIIA_TYPE_2"/>
    <property type="match status" value="1"/>
</dbReference>
<evidence type="ECO:0000313" key="7">
    <source>
        <dbReference type="EMBL" id="APU54610.1"/>
    </source>
</evidence>
<evidence type="ECO:0000313" key="6">
    <source>
        <dbReference type="EMBL" id="APU54596.1"/>
    </source>
</evidence>
<dbReference type="InterPro" id="IPR016152">
    <property type="entry name" value="PTrfase/Anion_transptr"/>
</dbReference>
<organism evidence="4">
    <name type="scientific">Streptococcus agalactiae</name>
    <dbReference type="NCBI Taxonomy" id="1311"/>
    <lineage>
        <taxon>Bacteria</taxon>
        <taxon>Bacillati</taxon>
        <taxon>Bacillota</taxon>
        <taxon>Bacilli</taxon>
        <taxon>Lactobacillales</taxon>
        <taxon>Streptococcaceae</taxon>
        <taxon>Streptococcus</taxon>
    </lineage>
</organism>
<dbReference type="InterPro" id="IPR002178">
    <property type="entry name" value="PTS_EIIA_type-2_dom"/>
</dbReference>
<proteinExistence type="predicted"/>
<evidence type="ECO:0000259" key="1">
    <source>
        <dbReference type="PROSITE" id="PS51094"/>
    </source>
</evidence>
<dbReference type="PANTHER" id="PTHR47738:SF3">
    <property type="entry name" value="PHOSPHOTRANSFERASE SYSTEM MANNITOL_FRUCTOSE-SPECIFIC IIA DOMAIN CONTAINING PROTEIN"/>
    <property type="match status" value="1"/>
</dbReference>
<dbReference type="EMBL" id="KY392605">
    <property type="protein sequence ID" value="APU54638.1"/>
    <property type="molecule type" value="Genomic_DNA"/>
</dbReference>
<dbReference type="Pfam" id="PF00359">
    <property type="entry name" value="PTS_EIIA_2"/>
    <property type="match status" value="1"/>
</dbReference>
<accession>A0A1P8DCI8</accession>
<dbReference type="AlphaFoldDB" id="A0A1P8DCI8"/>
<dbReference type="EMBL" id="KY392601">
    <property type="protein sequence ID" value="APU54582.1"/>
    <property type="molecule type" value="Genomic_DNA"/>
</dbReference>
<evidence type="ECO:0000313" key="2">
    <source>
        <dbReference type="EMBL" id="APU54540.1"/>
    </source>
</evidence>
<evidence type="ECO:0000313" key="5">
    <source>
        <dbReference type="EMBL" id="APU54582.1"/>
    </source>
</evidence>
<protein>
    <submittedName>
        <fullName evidence="4">Galactitol PTS system IIA component</fullName>
    </submittedName>
</protein>
<dbReference type="EMBL" id="KY392606">
    <property type="protein sequence ID" value="APU54652.1"/>
    <property type="molecule type" value="Genomic_DNA"/>
</dbReference>
<evidence type="ECO:0000313" key="9">
    <source>
        <dbReference type="EMBL" id="APU54638.1"/>
    </source>
</evidence>